<proteinExistence type="predicted"/>
<feature type="transmembrane region" description="Helical" evidence="2">
    <location>
        <begin position="75"/>
        <end position="101"/>
    </location>
</feature>
<keyword evidence="2" id="KW-0472">Membrane</keyword>
<dbReference type="AlphaFoldDB" id="A0A8J4V0H6"/>
<dbReference type="EMBL" id="AJWJ01000145">
    <property type="protein sequence ID" value="KAF2074473.1"/>
    <property type="molecule type" value="Genomic_DNA"/>
</dbReference>
<feature type="compositionally biased region" description="Low complexity" evidence="1">
    <location>
        <begin position="121"/>
        <end position="140"/>
    </location>
</feature>
<keyword evidence="2" id="KW-1133">Transmembrane helix</keyword>
<keyword evidence="2" id="KW-0812">Transmembrane</keyword>
<name>A0A8J4V0H6_9MYCE</name>
<dbReference type="OrthoDB" id="19615at2759"/>
<evidence type="ECO:0000256" key="1">
    <source>
        <dbReference type="SAM" id="MobiDB-lite"/>
    </source>
</evidence>
<organism evidence="3 4">
    <name type="scientific">Polysphondylium violaceum</name>
    <dbReference type="NCBI Taxonomy" id="133409"/>
    <lineage>
        <taxon>Eukaryota</taxon>
        <taxon>Amoebozoa</taxon>
        <taxon>Evosea</taxon>
        <taxon>Eumycetozoa</taxon>
        <taxon>Dictyostelia</taxon>
        <taxon>Dictyosteliales</taxon>
        <taxon>Dictyosteliaceae</taxon>
        <taxon>Polysphondylium</taxon>
    </lineage>
</organism>
<evidence type="ECO:0000313" key="3">
    <source>
        <dbReference type="EMBL" id="KAF2074473.1"/>
    </source>
</evidence>
<comment type="caution">
    <text evidence="3">The sequence shown here is derived from an EMBL/GenBank/DDBJ whole genome shotgun (WGS) entry which is preliminary data.</text>
</comment>
<accession>A0A8J4V0H6</accession>
<evidence type="ECO:0000313" key="4">
    <source>
        <dbReference type="Proteomes" id="UP000695562"/>
    </source>
</evidence>
<feature type="transmembrane region" description="Helical" evidence="2">
    <location>
        <begin position="16"/>
        <end position="38"/>
    </location>
</feature>
<keyword evidence="4" id="KW-1185">Reference proteome</keyword>
<feature type="region of interest" description="Disordered" evidence="1">
    <location>
        <begin position="119"/>
        <end position="140"/>
    </location>
</feature>
<reference evidence="3" key="1">
    <citation type="submission" date="2020-01" db="EMBL/GenBank/DDBJ databases">
        <title>Development of genomics and gene disruption for Polysphondylium violaceum indicates a role for the polyketide synthase stlB in stalk morphogenesis.</title>
        <authorList>
            <person name="Narita B."/>
            <person name="Kawabe Y."/>
            <person name="Kin K."/>
            <person name="Saito T."/>
            <person name="Gibbs R."/>
            <person name="Kuspa A."/>
            <person name="Muzny D."/>
            <person name="Queller D."/>
            <person name="Richards S."/>
            <person name="Strassman J."/>
            <person name="Sucgang R."/>
            <person name="Worley K."/>
            <person name="Schaap P."/>
        </authorList>
    </citation>
    <scope>NUCLEOTIDE SEQUENCE</scope>
    <source>
        <strain evidence="3">QSvi11</strain>
    </source>
</reference>
<evidence type="ECO:0000256" key="2">
    <source>
        <dbReference type="SAM" id="Phobius"/>
    </source>
</evidence>
<protein>
    <submittedName>
        <fullName evidence="3">Uncharacterized protein</fullName>
    </submittedName>
</protein>
<sequence>MKGIFKKLIYRIRSTWINIILFFLVVAVFVLNLVSVIIDTKDEFDLSKLESLLDKQNYIFKPTLLPQLEEIHKRLHISLITSVFILFMDFILFVFLCYLVFKSHKSMNEYLEEEESLLKPNNEGGNKNNSNITSSNSNSSHFHAKRATYSIGGTSNPYQIPHNHHDRSSVVIEGPIYEPWNQVTIEKISSEDIKADEKIRNAIYRYGNAAGRIIYERFYQELSQEDNRELSRILGFPETTITSNYTTLANSYRNI</sequence>
<gene>
    <name evidence="3" type="ORF">CYY_004218</name>
</gene>
<dbReference type="Proteomes" id="UP000695562">
    <property type="component" value="Unassembled WGS sequence"/>
</dbReference>